<protein>
    <submittedName>
        <fullName evidence="2">Uncharacterized protein</fullName>
    </submittedName>
</protein>
<evidence type="ECO:0000313" key="3">
    <source>
        <dbReference type="Proteomes" id="UP001066276"/>
    </source>
</evidence>
<accession>A0AAV7UXY5</accession>
<organism evidence="2 3">
    <name type="scientific">Pleurodeles waltl</name>
    <name type="common">Iberian ribbed newt</name>
    <dbReference type="NCBI Taxonomy" id="8319"/>
    <lineage>
        <taxon>Eukaryota</taxon>
        <taxon>Metazoa</taxon>
        <taxon>Chordata</taxon>
        <taxon>Craniata</taxon>
        <taxon>Vertebrata</taxon>
        <taxon>Euteleostomi</taxon>
        <taxon>Amphibia</taxon>
        <taxon>Batrachia</taxon>
        <taxon>Caudata</taxon>
        <taxon>Salamandroidea</taxon>
        <taxon>Salamandridae</taxon>
        <taxon>Pleurodelinae</taxon>
        <taxon>Pleurodeles</taxon>
    </lineage>
</organism>
<evidence type="ECO:0000313" key="2">
    <source>
        <dbReference type="EMBL" id="KAJ1193214.1"/>
    </source>
</evidence>
<proteinExistence type="predicted"/>
<reference evidence="2" key="1">
    <citation type="journal article" date="2022" name="bioRxiv">
        <title>Sequencing and chromosome-scale assembly of the giantPleurodeles waltlgenome.</title>
        <authorList>
            <person name="Brown T."/>
            <person name="Elewa A."/>
            <person name="Iarovenko S."/>
            <person name="Subramanian E."/>
            <person name="Araus A.J."/>
            <person name="Petzold A."/>
            <person name="Susuki M."/>
            <person name="Suzuki K.-i.T."/>
            <person name="Hayashi T."/>
            <person name="Toyoda A."/>
            <person name="Oliveira C."/>
            <person name="Osipova E."/>
            <person name="Leigh N.D."/>
            <person name="Simon A."/>
            <person name="Yun M.H."/>
        </authorList>
    </citation>
    <scope>NUCLEOTIDE SEQUENCE</scope>
    <source>
        <strain evidence="2">20211129_DDA</strain>
        <tissue evidence="2">Liver</tissue>
    </source>
</reference>
<name>A0AAV7UXY5_PLEWA</name>
<evidence type="ECO:0000256" key="1">
    <source>
        <dbReference type="SAM" id="MobiDB-lite"/>
    </source>
</evidence>
<dbReference type="Proteomes" id="UP001066276">
    <property type="component" value="Chromosome 2_2"/>
</dbReference>
<comment type="caution">
    <text evidence="2">The sequence shown here is derived from an EMBL/GenBank/DDBJ whole genome shotgun (WGS) entry which is preliminary data.</text>
</comment>
<keyword evidence="3" id="KW-1185">Reference proteome</keyword>
<gene>
    <name evidence="2" type="ORF">NDU88_002519</name>
</gene>
<dbReference type="PANTHER" id="PTHR19446">
    <property type="entry name" value="REVERSE TRANSCRIPTASES"/>
    <property type="match status" value="1"/>
</dbReference>
<sequence length="269" mass="30330">MGSPTAAEAQRGRMKKVEEVDSISWTLPGERTSPLRKTLQSLQSDRLGRPDLEPRLQEAREKVAKYREGLRSFDYKIYTEKTHADGDQTGRLLARLANPAQRRSLIVKLNRSSGEPLETQEEINACFASFYWSLYHSRLPMTLPNKLDSRIVAVPRLGPAEADTLREETTLPEVLGVLKRMACGKVPGSDGLLIKCYSTYSAEMAPRLVKLFYEVRTLGYLPSTRREAVIILLLKPGKLATEVGAYRPLSMWNVDCKILSGIYDYFDTS</sequence>
<dbReference type="EMBL" id="JANPWB010000004">
    <property type="protein sequence ID" value="KAJ1193214.1"/>
    <property type="molecule type" value="Genomic_DNA"/>
</dbReference>
<feature type="region of interest" description="Disordered" evidence="1">
    <location>
        <begin position="25"/>
        <end position="49"/>
    </location>
</feature>
<dbReference type="AlphaFoldDB" id="A0AAV7UXY5"/>